<organism evidence="1">
    <name type="scientific">Schistosoma haematobium</name>
    <name type="common">Blood fluke</name>
    <dbReference type="NCBI Taxonomy" id="6185"/>
    <lineage>
        <taxon>Eukaryota</taxon>
        <taxon>Metazoa</taxon>
        <taxon>Spiralia</taxon>
        <taxon>Lophotrochozoa</taxon>
        <taxon>Platyhelminthes</taxon>
        <taxon>Trematoda</taxon>
        <taxon>Digenea</taxon>
        <taxon>Strigeidida</taxon>
        <taxon>Schistosomatoidea</taxon>
        <taxon>Schistosomatidae</taxon>
        <taxon>Schistosoma</taxon>
    </lineage>
</organism>
<reference evidence="1" key="1">
    <citation type="journal article" date="2012" name="Nat. Genet.">
        <title>Whole-genome sequence of Schistosoma haematobium.</title>
        <authorList>
            <person name="Young N.D."/>
            <person name="Jex A.R."/>
            <person name="Li B."/>
            <person name="Liu S."/>
            <person name="Yang L."/>
            <person name="Xiong Z."/>
            <person name="Li Y."/>
            <person name="Cantacessi C."/>
            <person name="Hall R.S."/>
            <person name="Xu X."/>
            <person name="Chen F."/>
            <person name="Wu X."/>
            <person name="Zerlotini A."/>
            <person name="Oliveira G."/>
            <person name="Hofmann A."/>
            <person name="Zhang G."/>
            <person name="Fang X."/>
            <person name="Kang Y."/>
            <person name="Campbell B.E."/>
            <person name="Loukas A."/>
            <person name="Ranganathan S."/>
            <person name="Rollinson D."/>
            <person name="Rinaldi G."/>
            <person name="Brindley P.J."/>
            <person name="Yang H."/>
            <person name="Wang J."/>
            <person name="Wang J."/>
            <person name="Gasser R.B."/>
        </authorList>
    </citation>
    <scope>NUCLEOTIDE SEQUENCE [LARGE SCALE GENOMIC DNA]</scope>
</reference>
<protein>
    <submittedName>
        <fullName evidence="1">Uncharacterized protein</fullName>
    </submittedName>
</protein>
<name>A0A094ZCD6_SCHHA</name>
<evidence type="ECO:0000313" key="1">
    <source>
        <dbReference type="EMBL" id="KGB31905.1"/>
    </source>
</evidence>
<gene>
    <name evidence="1" type="ORF">MS3_00026</name>
</gene>
<dbReference type="AlphaFoldDB" id="A0A094ZCD6"/>
<dbReference type="EMBL" id="KL250487">
    <property type="protein sequence ID" value="KGB31905.1"/>
    <property type="molecule type" value="Genomic_DNA"/>
</dbReference>
<sequence length="80" mass="9180">MESVMCDSSFSKGHRKFGIYMFSCLLLKKPKYTSLILLSATIQNKNGNLSVINIKIREVITMLFNLNNNDPKILNGSYYR</sequence>
<accession>A0A094ZCD6</accession>
<proteinExistence type="predicted"/>